<reference evidence="8" key="1">
    <citation type="journal article" date="2020" name="Nat. Commun.">
        <title>Genome assembly of wild tea tree DASZ reveals pedigree and selection history of tea varieties.</title>
        <authorList>
            <person name="Zhang W."/>
            <person name="Zhang Y."/>
            <person name="Qiu H."/>
            <person name="Guo Y."/>
            <person name="Wan H."/>
            <person name="Zhang X."/>
            <person name="Scossa F."/>
            <person name="Alseekh S."/>
            <person name="Zhang Q."/>
            <person name="Wang P."/>
            <person name="Xu L."/>
            <person name="Schmidt M.H."/>
            <person name="Jia X."/>
            <person name="Li D."/>
            <person name="Zhu A."/>
            <person name="Guo F."/>
            <person name="Chen W."/>
            <person name="Ni D."/>
            <person name="Usadel B."/>
            <person name="Fernie A.R."/>
            <person name="Wen W."/>
        </authorList>
    </citation>
    <scope>NUCLEOTIDE SEQUENCE [LARGE SCALE GENOMIC DNA]</scope>
    <source>
        <strain evidence="8">cv. G240</strain>
    </source>
</reference>
<dbReference type="InterPro" id="IPR036865">
    <property type="entry name" value="CRAL-TRIO_dom_sf"/>
</dbReference>
<reference evidence="7 8" key="2">
    <citation type="submission" date="2020-07" db="EMBL/GenBank/DDBJ databases">
        <title>Genome assembly of wild tea tree DASZ reveals pedigree and selection history of tea varieties.</title>
        <authorList>
            <person name="Zhang W."/>
        </authorList>
    </citation>
    <scope>NUCLEOTIDE SEQUENCE [LARGE SCALE GENOMIC DNA]</scope>
    <source>
        <strain evidence="8">cv. G240</strain>
        <tissue evidence="7">Leaf</tissue>
    </source>
</reference>
<name>A0A7J7HYC0_CAMSI</name>
<dbReference type="EMBL" id="JACBKZ010000002">
    <property type="protein sequence ID" value="KAF5957485.1"/>
    <property type="molecule type" value="Genomic_DNA"/>
</dbReference>
<keyword evidence="3" id="KW-0653">Protein transport</keyword>
<dbReference type="AlphaFoldDB" id="A0A7J7HYC0"/>
<protein>
    <recommendedName>
        <fullName evidence="6">CRAL-TRIO domain-containing protein</fullName>
    </recommendedName>
</protein>
<accession>A0A7J7HYC0</accession>
<keyword evidence="4" id="KW-0333">Golgi apparatus</keyword>
<dbReference type="SUPFAM" id="SSF52087">
    <property type="entry name" value="CRAL/TRIO domain"/>
    <property type="match status" value="1"/>
</dbReference>
<proteinExistence type="inferred from homology"/>
<evidence type="ECO:0000256" key="3">
    <source>
        <dbReference type="ARBA" id="ARBA00022927"/>
    </source>
</evidence>
<evidence type="ECO:0000256" key="2">
    <source>
        <dbReference type="ARBA" id="ARBA00004395"/>
    </source>
</evidence>
<evidence type="ECO:0000313" key="7">
    <source>
        <dbReference type="EMBL" id="KAF5957485.1"/>
    </source>
</evidence>
<evidence type="ECO:0000256" key="5">
    <source>
        <dbReference type="ARBA" id="ARBA00038020"/>
    </source>
</evidence>
<dbReference type="GO" id="GO:0015031">
    <property type="term" value="P:protein transport"/>
    <property type="evidence" value="ECO:0007669"/>
    <property type="project" value="UniProtKB-KW"/>
</dbReference>
<evidence type="ECO:0000259" key="6">
    <source>
        <dbReference type="PROSITE" id="PS50191"/>
    </source>
</evidence>
<dbReference type="GO" id="GO:0005886">
    <property type="term" value="C:plasma membrane"/>
    <property type="evidence" value="ECO:0007669"/>
    <property type="project" value="UniProtKB-SubCell"/>
</dbReference>
<comment type="subcellular location">
    <subcellularLocation>
        <location evidence="1">Cell membrane</location>
        <topology evidence="1">Peripheral membrane protein</topology>
    </subcellularLocation>
    <subcellularLocation>
        <location evidence="2">Golgi apparatus membrane</location>
        <topology evidence="2">Peripheral membrane protein</topology>
    </subcellularLocation>
</comment>
<dbReference type="GO" id="GO:0000139">
    <property type="term" value="C:Golgi membrane"/>
    <property type="evidence" value="ECO:0007669"/>
    <property type="project" value="UniProtKB-SubCell"/>
</dbReference>
<dbReference type="Proteomes" id="UP000593564">
    <property type="component" value="Unassembled WGS sequence"/>
</dbReference>
<dbReference type="CDD" id="cd00170">
    <property type="entry name" value="SEC14"/>
    <property type="match status" value="1"/>
</dbReference>
<sequence length="254" mass="28127">MRATTVERFLRYHIQGFEKTFAEKFPACSITAKRHIYNTTTILDMHRVMLHQIYIVNAGSGFKLIWNTAKSYLDSRTTAKIRVLGNKFQNKLLEVIDSSQLPDFLGGTYKCPNKGGCLRSNKGPWSDPELMKLVHFGEAINRKKTTSFSDGDDLEAKWFASKVRSNEIVSDVMQPVPPQDQVGEILGTLIKTFKASFLLFFDELSSYLTPMWTRNATGLVAPVIAAGLSALTHILGTLVPMIGGSGFATAATAI</sequence>
<keyword evidence="3" id="KW-0813">Transport</keyword>
<dbReference type="Gene3D" id="3.40.525.10">
    <property type="entry name" value="CRAL-TRIO lipid binding domain"/>
    <property type="match status" value="2"/>
</dbReference>
<dbReference type="PROSITE" id="PS50191">
    <property type="entry name" value="CRAL_TRIO"/>
    <property type="match status" value="1"/>
</dbReference>
<dbReference type="Pfam" id="PF00650">
    <property type="entry name" value="CRAL_TRIO"/>
    <property type="match status" value="1"/>
</dbReference>
<evidence type="ECO:0000256" key="4">
    <source>
        <dbReference type="ARBA" id="ARBA00023034"/>
    </source>
</evidence>
<dbReference type="PANTHER" id="PTHR45657">
    <property type="entry name" value="CRAL-TRIO DOMAIN-CONTAINING PROTEIN YKL091C-RELATED"/>
    <property type="match status" value="1"/>
</dbReference>
<organism evidence="7 8">
    <name type="scientific">Camellia sinensis</name>
    <name type="common">Tea plant</name>
    <name type="synonym">Thea sinensis</name>
    <dbReference type="NCBI Taxonomy" id="4442"/>
    <lineage>
        <taxon>Eukaryota</taxon>
        <taxon>Viridiplantae</taxon>
        <taxon>Streptophyta</taxon>
        <taxon>Embryophyta</taxon>
        <taxon>Tracheophyta</taxon>
        <taxon>Spermatophyta</taxon>
        <taxon>Magnoliopsida</taxon>
        <taxon>eudicotyledons</taxon>
        <taxon>Gunneridae</taxon>
        <taxon>Pentapetalae</taxon>
        <taxon>asterids</taxon>
        <taxon>Ericales</taxon>
        <taxon>Theaceae</taxon>
        <taxon>Camellia</taxon>
    </lineage>
</organism>
<evidence type="ECO:0000313" key="8">
    <source>
        <dbReference type="Proteomes" id="UP000593564"/>
    </source>
</evidence>
<comment type="caution">
    <text evidence="7">The sequence shown here is derived from an EMBL/GenBank/DDBJ whole genome shotgun (WGS) entry which is preliminary data.</text>
</comment>
<keyword evidence="8" id="KW-1185">Reference proteome</keyword>
<dbReference type="PANTHER" id="PTHR45657:SF43">
    <property type="entry name" value="PHOSPHATIDYLINOSITOL_PHOSPHATIDYLCHOLINE TRANSFER PROTEIN SFH9"/>
    <property type="match status" value="1"/>
</dbReference>
<feature type="domain" description="CRAL-TRIO" evidence="6">
    <location>
        <begin position="1"/>
        <end position="113"/>
    </location>
</feature>
<comment type="similarity">
    <text evidence="5">Belongs to the SFH family.</text>
</comment>
<gene>
    <name evidence="7" type="ORF">HYC85_004710</name>
</gene>
<dbReference type="InterPro" id="IPR051026">
    <property type="entry name" value="PI/PC_transfer"/>
</dbReference>
<evidence type="ECO:0000256" key="1">
    <source>
        <dbReference type="ARBA" id="ARBA00004202"/>
    </source>
</evidence>
<dbReference type="SMART" id="SM00516">
    <property type="entry name" value="SEC14"/>
    <property type="match status" value="1"/>
</dbReference>
<dbReference type="InterPro" id="IPR001251">
    <property type="entry name" value="CRAL-TRIO_dom"/>
</dbReference>